<dbReference type="InterPro" id="IPR053931">
    <property type="entry name" value="RapZ_C"/>
</dbReference>
<dbReference type="Pfam" id="PF03668">
    <property type="entry name" value="RapZ-like_N"/>
    <property type="match status" value="1"/>
</dbReference>
<keyword evidence="8" id="KW-1185">Reference proteome</keyword>
<feature type="binding site" evidence="4">
    <location>
        <begin position="6"/>
        <end position="13"/>
    </location>
    <ligand>
        <name>ATP</name>
        <dbReference type="ChEBI" id="CHEBI:30616"/>
    </ligand>
</feature>
<dbReference type="OrthoDB" id="9784461at2"/>
<gene>
    <name evidence="7" type="primary">yhbJ</name>
    <name evidence="7" type="ORF">NCTC10717_02027</name>
</gene>
<sequence>MLIVTGLAGAGKSFVLNTLEDIGYYCVDNLPTLLLEPFLRDFASRHHQPVAVALDARNPQGIVNLAAQLKQFKRDYPLQILFLTADNQTLVRRYNESRRPHPLHTGNQAKSNVLTAIEEEKRLLGELNNLADIIVDTSTYNTAQLREKIIRLLSTQAPQLMLTIQSFGFKHGIPSNADFIFDVRFLPNPHWEADIRPFSGTQQPIIDWLDAQPQPQQFIANTAAYLQNWLPQFVQNQNRAYLNICIGCTGGQHRSVYVAEGIGKTLQADFPSLQIEHRDMREYQAL</sequence>
<feature type="binding site" evidence="4">
    <location>
        <begin position="55"/>
        <end position="58"/>
    </location>
    <ligand>
        <name>GTP</name>
        <dbReference type="ChEBI" id="CHEBI:37565"/>
    </ligand>
</feature>
<dbReference type="AlphaFoldDB" id="A0A380N0F0"/>
<dbReference type="PANTHER" id="PTHR30448">
    <property type="entry name" value="RNASE ADAPTER PROTEIN RAPZ"/>
    <property type="match status" value="1"/>
</dbReference>
<dbReference type="GO" id="GO:0005524">
    <property type="term" value="F:ATP binding"/>
    <property type="evidence" value="ECO:0007669"/>
    <property type="project" value="UniProtKB-UniRule"/>
</dbReference>
<keyword evidence="3 4" id="KW-0342">GTP-binding</keyword>
<dbReference type="PIRSF" id="PIRSF005052">
    <property type="entry name" value="P-loopkin"/>
    <property type="match status" value="1"/>
</dbReference>
<dbReference type="InterPro" id="IPR027417">
    <property type="entry name" value="P-loop_NTPase"/>
</dbReference>
<dbReference type="GO" id="GO:0005525">
    <property type="term" value="F:GTP binding"/>
    <property type="evidence" value="ECO:0007669"/>
    <property type="project" value="UniProtKB-UniRule"/>
</dbReference>
<name>A0A380N0F0_9GAMM</name>
<dbReference type="SUPFAM" id="SSF52540">
    <property type="entry name" value="P-loop containing nucleoside triphosphate hydrolases"/>
    <property type="match status" value="1"/>
</dbReference>
<dbReference type="Proteomes" id="UP000254575">
    <property type="component" value="Unassembled WGS sequence"/>
</dbReference>
<accession>A0A380N0F0</accession>
<evidence type="ECO:0000256" key="4">
    <source>
        <dbReference type="HAMAP-Rule" id="MF_00636"/>
    </source>
</evidence>
<dbReference type="EMBL" id="UHIA01000004">
    <property type="protein sequence ID" value="SUO98285.1"/>
    <property type="molecule type" value="Genomic_DNA"/>
</dbReference>
<dbReference type="PANTHER" id="PTHR30448:SF0">
    <property type="entry name" value="RNASE ADAPTER PROTEIN RAPZ"/>
    <property type="match status" value="1"/>
</dbReference>
<dbReference type="Pfam" id="PF22740">
    <property type="entry name" value="PapZ_C"/>
    <property type="match status" value="1"/>
</dbReference>
<evidence type="ECO:0000259" key="5">
    <source>
        <dbReference type="Pfam" id="PF03668"/>
    </source>
</evidence>
<evidence type="ECO:0000313" key="8">
    <source>
        <dbReference type="Proteomes" id="UP000254575"/>
    </source>
</evidence>
<keyword evidence="2 4" id="KW-0067">ATP-binding</keyword>
<feature type="domain" description="RapZ-like N-terminal" evidence="5">
    <location>
        <begin position="2"/>
        <end position="156"/>
    </location>
</feature>
<dbReference type="InterPro" id="IPR053930">
    <property type="entry name" value="RapZ-like_N"/>
</dbReference>
<organism evidence="7 8">
    <name type="scientific">Suttonella indologenes</name>
    <dbReference type="NCBI Taxonomy" id="13276"/>
    <lineage>
        <taxon>Bacteria</taxon>
        <taxon>Pseudomonadati</taxon>
        <taxon>Pseudomonadota</taxon>
        <taxon>Gammaproteobacteria</taxon>
        <taxon>Cardiobacteriales</taxon>
        <taxon>Cardiobacteriaceae</taxon>
        <taxon>Suttonella</taxon>
    </lineage>
</organism>
<proteinExistence type="inferred from homology"/>
<reference evidence="7 8" key="1">
    <citation type="submission" date="2018-06" db="EMBL/GenBank/DDBJ databases">
        <authorList>
            <consortium name="Pathogen Informatics"/>
            <person name="Doyle S."/>
        </authorList>
    </citation>
    <scope>NUCLEOTIDE SEQUENCE [LARGE SCALE GENOMIC DNA]</scope>
    <source>
        <strain evidence="7 8">NCTC10717</strain>
    </source>
</reference>
<evidence type="ECO:0000256" key="1">
    <source>
        <dbReference type="ARBA" id="ARBA00022741"/>
    </source>
</evidence>
<dbReference type="InterPro" id="IPR005337">
    <property type="entry name" value="RapZ-like"/>
</dbReference>
<dbReference type="RefSeq" id="WP_115219130.1">
    <property type="nucleotide sequence ID" value="NZ_UHIA01000004.1"/>
</dbReference>
<evidence type="ECO:0000313" key="7">
    <source>
        <dbReference type="EMBL" id="SUO98285.1"/>
    </source>
</evidence>
<keyword evidence="1 4" id="KW-0547">Nucleotide-binding</keyword>
<dbReference type="HAMAP" id="MF_00636">
    <property type="entry name" value="RapZ_like"/>
    <property type="match status" value="1"/>
</dbReference>
<dbReference type="Gene3D" id="3.40.50.300">
    <property type="entry name" value="P-loop containing nucleotide triphosphate hydrolases"/>
    <property type="match status" value="1"/>
</dbReference>
<evidence type="ECO:0000259" key="6">
    <source>
        <dbReference type="Pfam" id="PF22740"/>
    </source>
</evidence>
<evidence type="ECO:0000256" key="2">
    <source>
        <dbReference type="ARBA" id="ARBA00022840"/>
    </source>
</evidence>
<protein>
    <submittedName>
        <fullName evidence="7">GlmZ(SRNA)-inactivating NTPase</fullName>
    </submittedName>
</protein>
<feature type="domain" description="RapZ C-terminal" evidence="6">
    <location>
        <begin position="161"/>
        <end position="280"/>
    </location>
</feature>
<evidence type="ECO:0000256" key="3">
    <source>
        <dbReference type="ARBA" id="ARBA00023134"/>
    </source>
</evidence>
<dbReference type="NCBIfam" id="NF003828">
    <property type="entry name" value="PRK05416.1"/>
    <property type="match status" value="1"/>
</dbReference>